<evidence type="ECO:0000313" key="2">
    <source>
        <dbReference type="EMBL" id="KIO04797.1"/>
    </source>
</evidence>
<protein>
    <submittedName>
        <fullName evidence="2">Uncharacterized protein</fullName>
    </submittedName>
</protein>
<reference evidence="2 3" key="1">
    <citation type="submission" date="2014-04" db="EMBL/GenBank/DDBJ databases">
        <authorList>
            <consortium name="DOE Joint Genome Institute"/>
            <person name="Kuo A."/>
            <person name="Kohler A."/>
            <person name="Costa M.D."/>
            <person name="Nagy L.G."/>
            <person name="Floudas D."/>
            <person name="Copeland A."/>
            <person name="Barry K.W."/>
            <person name="Cichocki N."/>
            <person name="Veneault-Fourrey C."/>
            <person name="LaButti K."/>
            <person name="Lindquist E.A."/>
            <person name="Lipzen A."/>
            <person name="Lundell T."/>
            <person name="Morin E."/>
            <person name="Murat C."/>
            <person name="Sun H."/>
            <person name="Tunlid A."/>
            <person name="Henrissat B."/>
            <person name="Grigoriev I.V."/>
            <person name="Hibbett D.S."/>
            <person name="Martin F."/>
            <person name="Nordberg H.P."/>
            <person name="Cantor M.N."/>
            <person name="Hua S.X."/>
        </authorList>
    </citation>
    <scope>NUCLEOTIDE SEQUENCE [LARGE SCALE GENOMIC DNA]</scope>
    <source>
        <strain evidence="2 3">Marx 270</strain>
    </source>
</reference>
<feature type="compositionally biased region" description="Basic and acidic residues" evidence="1">
    <location>
        <begin position="1"/>
        <end position="15"/>
    </location>
</feature>
<keyword evidence="3" id="KW-1185">Reference proteome</keyword>
<evidence type="ECO:0000313" key="3">
    <source>
        <dbReference type="Proteomes" id="UP000054217"/>
    </source>
</evidence>
<dbReference type="AlphaFoldDB" id="A0A0C3K5E9"/>
<evidence type="ECO:0000256" key="1">
    <source>
        <dbReference type="SAM" id="MobiDB-lite"/>
    </source>
</evidence>
<gene>
    <name evidence="2" type="ORF">M404DRAFT_1000333</name>
</gene>
<reference evidence="3" key="2">
    <citation type="submission" date="2015-01" db="EMBL/GenBank/DDBJ databases">
        <title>Evolutionary Origins and Diversification of the Mycorrhizal Mutualists.</title>
        <authorList>
            <consortium name="DOE Joint Genome Institute"/>
            <consortium name="Mycorrhizal Genomics Consortium"/>
            <person name="Kohler A."/>
            <person name="Kuo A."/>
            <person name="Nagy L.G."/>
            <person name="Floudas D."/>
            <person name="Copeland A."/>
            <person name="Barry K.W."/>
            <person name="Cichocki N."/>
            <person name="Veneault-Fourrey C."/>
            <person name="LaButti K."/>
            <person name="Lindquist E.A."/>
            <person name="Lipzen A."/>
            <person name="Lundell T."/>
            <person name="Morin E."/>
            <person name="Murat C."/>
            <person name="Riley R."/>
            <person name="Ohm R."/>
            <person name="Sun H."/>
            <person name="Tunlid A."/>
            <person name="Henrissat B."/>
            <person name="Grigoriev I.V."/>
            <person name="Hibbett D.S."/>
            <person name="Martin F."/>
        </authorList>
    </citation>
    <scope>NUCLEOTIDE SEQUENCE [LARGE SCALE GENOMIC DNA]</scope>
    <source>
        <strain evidence="3">Marx 270</strain>
    </source>
</reference>
<organism evidence="2 3">
    <name type="scientific">Pisolithus tinctorius Marx 270</name>
    <dbReference type="NCBI Taxonomy" id="870435"/>
    <lineage>
        <taxon>Eukaryota</taxon>
        <taxon>Fungi</taxon>
        <taxon>Dikarya</taxon>
        <taxon>Basidiomycota</taxon>
        <taxon>Agaricomycotina</taxon>
        <taxon>Agaricomycetes</taxon>
        <taxon>Agaricomycetidae</taxon>
        <taxon>Boletales</taxon>
        <taxon>Sclerodermatineae</taxon>
        <taxon>Pisolithaceae</taxon>
        <taxon>Pisolithus</taxon>
    </lineage>
</organism>
<feature type="region of interest" description="Disordered" evidence="1">
    <location>
        <begin position="1"/>
        <end position="24"/>
    </location>
</feature>
<name>A0A0C3K5E9_PISTI</name>
<dbReference type="EMBL" id="KN831969">
    <property type="protein sequence ID" value="KIO04797.1"/>
    <property type="molecule type" value="Genomic_DNA"/>
</dbReference>
<sequence length="96" mass="11012">MFKRTGKNDEYHVENTDGSISNSSSVIERTWVSKRFKRYSFGITAVSPSHLLGRRIEIIQVFHLGQGISFKTVMEKRMTSTTAKIQMTVYQIHQAS</sequence>
<dbReference type="InParanoid" id="A0A0C3K5E9"/>
<dbReference type="Proteomes" id="UP000054217">
    <property type="component" value="Unassembled WGS sequence"/>
</dbReference>
<accession>A0A0C3K5E9</accession>
<dbReference type="HOGENOM" id="CLU_2360582_0_0_1"/>
<proteinExistence type="predicted"/>